<keyword evidence="3" id="KW-1185">Reference proteome</keyword>
<name>A0A1L7WYC0_9HELO</name>
<dbReference type="OrthoDB" id="3555601at2759"/>
<dbReference type="EMBL" id="FJOG01000010">
    <property type="protein sequence ID" value="CZR57767.1"/>
    <property type="molecule type" value="Genomic_DNA"/>
</dbReference>
<dbReference type="Proteomes" id="UP000184330">
    <property type="component" value="Unassembled WGS sequence"/>
</dbReference>
<reference evidence="2 3" key="1">
    <citation type="submission" date="2016-03" db="EMBL/GenBank/DDBJ databases">
        <authorList>
            <person name="Ploux O."/>
        </authorList>
    </citation>
    <scope>NUCLEOTIDE SEQUENCE [LARGE SCALE GENOMIC DNA]</scope>
    <source>
        <strain evidence="2 3">UAMH 11012</strain>
    </source>
</reference>
<gene>
    <name evidence="2" type="ORF">PAC_07656</name>
</gene>
<proteinExistence type="predicted"/>
<dbReference type="AlphaFoldDB" id="A0A1L7WYC0"/>
<protein>
    <submittedName>
        <fullName evidence="2">Uncharacterized protein</fullName>
    </submittedName>
</protein>
<feature type="region of interest" description="Disordered" evidence="1">
    <location>
        <begin position="24"/>
        <end position="136"/>
    </location>
</feature>
<sequence length="219" mass="23485">MLGIKVPLTISNPITGVFAISALESPKGNRRPETRRSLPAVPATPPAIDSSSPKQGDTKNSLEPHVPLSNPSGIDARITPPDTDTKGKESHHLHKFHLRSPPATDVDPRPAAADPKAEESRPVTESAAQQPASFSQGLGDEAYSLENDEDTAKLVKAYVDRLAKVLEDDNATDSSAARVELMTLVLPTTIALMDLRVAFSLFCLKGNKFSSKIITCQIL</sequence>
<organism evidence="2 3">
    <name type="scientific">Phialocephala subalpina</name>
    <dbReference type="NCBI Taxonomy" id="576137"/>
    <lineage>
        <taxon>Eukaryota</taxon>
        <taxon>Fungi</taxon>
        <taxon>Dikarya</taxon>
        <taxon>Ascomycota</taxon>
        <taxon>Pezizomycotina</taxon>
        <taxon>Leotiomycetes</taxon>
        <taxon>Helotiales</taxon>
        <taxon>Mollisiaceae</taxon>
        <taxon>Phialocephala</taxon>
        <taxon>Phialocephala fortinii species complex</taxon>
    </lineage>
</organism>
<evidence type="ECO:0000256" key="1">
    <source>
        <dbReference type="SAM" id="MobiDB-lite"/>
    </source>
</evidence>
<accession>A0A1L7WYC0</accession>
<evidence type="ECO:0000313" key="3">
    <source>
        <dbReference type="Proteomes" id="UP000184330"/>
    </source>
</evidence>
<feature type="compositionally biased region" description="Polar residues" evidence="1">
    <location>
        <begin position="126"/>
        <end position="136"/>
    </location>
</feature>
<evidence type="ECO:0000313" key="2">
    <source>
        <dbReference type="EMBL" id="CZR57767.1"/>
    </source>
</evidence>